<dbReference type="Pfam" id="PF08701">
    <property type="entry name" value="GN3L_Grn1"/>
    <property type="match status" value="1"/>
</dbReference>
<feature type="region of interest" description="Disordered" evidence="5">
    <location>
        <begin position="78"/>
        <end position="106"/>
    </location>
</feature>
<dbReference type="InterPro" id="IPR050755">
    <property type="entry name" value="TRAFAC_YlqF/YawG_RiboMat"/>
</dbReference>
<evidence type="ECO:0000256" key="3">
    <source>
        <dbReference type="ARBA" id="ARBA00023134"/>
    </source>
</evidence>
<evidence type="ECO:0000256" key="1">
    <source>
        <dbReference type="ARBA" id="ARBA00004123"/>
    </source>
</evidence>
<dbReference type="InterPro" id="IPR023179">
    <property type="entry name" value="GTP-bd_ortho_bundle_sf"/>
</dbReference>
<evidence type="ECO:0000259" key="6">
    <source>
        <dbReference type="PROSITE" id="PS51721"/>
    </source>
</evidence>
<feature type="region of interest" description="Disordered" evidence="5">
    <location>
        <begin position="1"/>
        <end position="40"/>
    </location>
</feature>
<feature type="compositionally biased region" description="Basic residues" evidence="5">
    <location>
        <begin position="1"/>
        <end position="13"/>
    </location>
</feature>
<accession>A0ABR1F4R3</accession>
<feature type="domain" description="CP-type G" evidence="6">
    <location>
        <begin position="181"/>
        <end position="363"/>
    </location>
</feature>
<evidence type="ECO:0000256" key="4">
    <source>
        <dbReference type="ARBA" id="ARBA00023242"/>
    </source>
</evidence>
<evidence type="ECO:0000256" key="2">
    <source>
        <dbReference type="ARBA" id="ARBA00022741"/>
    </source>
</evidence>
<comment type="caution">
    <text evidence="7">The sequence shown here is derived from an EMBL/GenBank/DDBJ whole genome shotgun (WGS) entry which is preliminary data.</text>
</comment>
<keyword evidence="3" id="KW-0342">GTP-binding</keyword>
<feature type="compositionally biased region" description="Acidic residues" evidence="5">
    <location>
        <begin position="140"/>
        <end position="165"/>
    </location>
</feature>
<dbReference type="Gene3D" id="3.40.50.300">
    <property type="entry name" value="P-loop containing nucleotide triphosphate hydrolases"/>
    <property type="match status" value="1"/>
</dbReference>
<evidence type="ECO:0000313" key="7">
    <source>
        <dbReference type="EMBL" id="KAK7204800.1"/>
    </source>
</evidence>
<protein>
    <submittedName>
        <fullName evidence="7">Nucleolar GTP-binding protein 2</fullName>
    </submittedName>
</protein>
<dbReference type="InterPro" id="IPR014813">
    <property type="entry name" value="Gnl3_N_dom"/>
</dbReference>
<dbReference type="InterPro" id="IPR006073">
    <property type="entry name" value="GTP-bd"/>
</dbReference>
<organism evidence="7 8">
    <name type="scientific">Myxozyma melibiosi</name>
    <dbReference type="NCBI Taxonomy" id="54550"/>
    <lineage>
        <taxon>Eukaryota</taxon>
        <taxon>Fungi</taxon>
        <taxon>Dikarya</taxon>
        <taxon>Ascomycota</taxon>
        <taxon>Saccharomycotina</taxon>
        <taxon>Lipomycetes</taxon>
        <taxon>Lipomycetales</taxon>
        <taxon>Lipomycetaceae</taxon>
        <taxon>Myxozyma</taxon>
    </lineage>
</organism>
<feature type="compositionally biased region" description="Low complexity" evidence="5">
    <location>
        <begin position="166"/>
        <end position="178"/>
    </location>
</feature>
<dbReference type="InterPro" id="IPR027417">
    <property type="entry name" value="P-loop_NTPase"/>
</dbReference>
<keyword evidence="4" id="KW-0539">Nucleus</keyword>
<keyword evidence="8" id="KW-1185">Reference proteome</keyword>
<dbReference type="PANTHER" id="PTHR11089">
    <property type="entry name" value="GTP-BINDING PROTEIN-RELATED"/>
    <property type="match status" value="1"/>
</dbReference>
<dbReference type="CDD" id="cd04178">
    <property type="entry name" value="Nucleostemin_like"/>
    <property type="match status" value="1"/>
</dbReference>
<dbReference type="SUPFAM" id="SSF52540">
    <property type="entry name" value="P-loop containing nucleoside triphosphate hydrolases"/>
    <property type="match status" value="1"/>
</dbReference>
<evidence type="ECO:0000313" key="8">
    <source>
        <dbReference type="Proteomes" id="UP001498771"/>
    </source>
</evidence>
<dbReference type="Proteomes" id="UP001498771">
    <property type="component" value="Unassembled WGS sequence"/>
</dbReference>
<feature type="compositionally biased region" description="Basic and acidic residues" evidence="5">
    <location>
        <begin position="78"/>
        <end position="97"/>
    </location>
</feature>
<dbReference type="GeneID" id="90040461"/>
<dbReference type="PANTHER" id="PTHR11089:SF30">
    <property type="entry name" value="GUANINE NUCLEOTIDE-BINDING PROTEIN-LIKE 3 HOMOLOG"/>
    <property type="match status" value="1"/>
</dbReference>
<reference evidence="7 8" key="1">
    <citation type="submission" date="2024-03" db="EMBL/GenBank/DDBJ databases">
        <title>Genome-scale model development and genomic sequencing of the oleaginous clade Lipomyces.</title>
        <authorList>
            <consortium name="Lawrence Berkeley National Laboratory"/>
            <person name="Czajka J.J."/>
            <person name="Han Y."/>
            <person name="Kim J."/>
            <person name="Mondo S.J."/>
            <person name="Hofstad B.A."/>
            <person name="Robles A."/>
            <person name="Haridas S."/>
            <person name="Riley R."/>
            <person name="LaButti K."/>
            <person name="Pangilinan J."/>
            <person name="Andreopoulos W."/>
            <person name="Lipzen A."/>
            <person name="Yan J."/>
            <person name="Wang M."/>
            <person name="Ng V."/>
            <person name="Grigoriev I.V."/>
            <person name="Spatafora J.W."/>
            <person name="Magnuson J.K."/>
            <person name="Baker S.E."/>
            <person name="Pomraning K.R."/>
        </authorList>
    </citation>
    <scope>NUCLEOTIDE SEQUENCE [LARGE SCALE GENOMIC DNA]</scope>
    <source>
        <strain evidence="7 8">Phaff 52-87</strain>
    </source>
</reference>
<dbReference type="Gene3D" id="1.10.1580.10">
    <property type="match status" value="1"/>
</dbReference>
<feature type="compositionally biased region" description="Basic residues" evidence="5">
    <location>
        <begin position="21"/>
        <end position="33"/>
    </location>
</feature>
<gene>
    <name evidence="7" type="ORF">BZA70DRAFT_311294</name>
</gene>
<name>A0ABR1F4R3_9ASCO</name>
<dbReference type="EMBL" id="JBBJBU010000007">
    <property type="protein sequence ID" value="KAK7204800.1"/>
    <property type="molecule type" value="Genomic_DNA"/>
</dbReference>
<evidence type="ECO:0000256" key="5">
    <source>
        <dbReference type="SAM" id="MobiDB-lite"/>
    </source>
</evidence>
<dbReference type="Pfam" id="PF01926">
    <property type="entry name" value="MMR_HSR1"/>
    <property type="match status" value="1"/>
</dbReference>
<dbReference type="PROSITE" id="PS51721">
    <property type="entry name" value="G_CP"/>
    <property type="match status" value="1"/>
</dbReference>
<comment type="subcellular location">
    <subcellularLocation>
        <location evidence="1">Nucleus</location>
    </subcellularLocation>
</comment>
<dbReference type="InterPro" id="IPR030378">
    <property type="entry name" value="G_CP_dom"/>
</dbReference>
<dbReference type="RefSeq" id="XP_064767833.1">
    <property type="nucleotide sequence ID" value="XM_064914949.1"/>
</dbReference>
<feature type="region of interest" description="Disordered" evidence="5">
    <location>
        <begin position="138"/>
        <end position="179"/>
    </location>
</feature>
<proteinExistence type="predicted"/>
<keyword evidence="2" id="KW-0547">Nucleotide-binding</keyword>
<sequence length="538" mass="60430">MRIRRPTSKRTSTKMREGIKKKAAATRRKNKKEAKKDVTWKSRVKNNGKLDIDQIPNTFPYKNKIIEELMQEKEAAKLERERRRKENKEKAKLARENGDEEMIVDAEEEEMLLDEDEELEEGGEMNALMAYARKIAKNYDDEDDEDDDEMDEDDSGEEDADDAGEEWSGFGSANSSSESSRKSFDKVFKSVVDAADVILYVLDARDPEGTRSIEVEKSIYGSMDKRLIFVLNKIDLVPPHVQKAWETYLKNFFPVVCVRASSAAPNAQFLNKKDITTQGSATTLLKALKSYANKTNLKRSISVGIIGYPNVGKSSIINALTNKLGGRKTVCPVGAEAGVTTSMREVKLDSKLKLLDSPGIVFPSTTVSFEGMDEDVAKEARLLLLGALPPKQITDAIPAVTILIRRLESVPELWESLMKYYDLPSLMPKVGENGQFDKSTDFLVNVARKRGRIGKGGVPNLQAAAMTVINDWRDGRIQRWVMPPTEVPKDSMDTGVKVLKNKEGKNVEQKEIVQEWAKEFSLDGLWTADDARDDEMED</sequence>